<feature type="compositionally biased region" description="Polar residues" evidence="1">
    <location>
        <begin position="432"/>
        <end position="448"/>
    </location>
</feature>
<dbReference type="SMART" id="SM01244">
    <property type="entry name" value="IRS"/>
    <property type="match status" value="1"/>
</dbReference>
<dbReference type="SMART" id="SM00233">
    <property type="entry name" value="PH"/>
    <property type="match status" value="1"/>
</dbReference>
<dbReference type="InterPro" id="IPR001849">
    <property type="entry name" value="PH_domain"/>
</dbReference>
<dbReference type="InterPro" id="IPR011993">
    <property type="entry name" value="PH-like_dom_sf"/>
</dbReference>
<evidence type="ECO:0000259" key="2">
    <source>
        <dbReference type="PROSITE" id="PS50003"/>
    </source>
</evidence>
<dbReference type="AlphaFoldDB" id="A0A2B4SI70"/>
<feature type="compositionally biased region" description="Polar residues" evidence="1">
    <location>
        <begin position="353"/>
        <end position="389"/>
    </location>
</feature>
<dbReference type="InterPro" id="IPR002404">
    <property type="entry name" value="IRS_PTB"/>
</dbReference>
<dbReference type="PROSITE" id="PS50003">
    <property type="entry name" value="PH_DOMAIN"/>
    <property type="match status" value="1"/>
</dbReference>
<sequence length="477" mass="54330">MSDLEDIEDIFEGWLEKPTEDDAKSKGWLKKSFTKKWKRNFYVLRKYCAGDQPFLQWFDREEGWQRQRPRGTLELFPRYKVFKRMEQKSKQYVFEISTDTETLTLAAESETVMDLWVIQLQMQTTLNPRVAGEVFRVKGSGSRQMQRVGAKDQQCLLHISRWGLSLALECTRAVLAQWPLTTIRNYEALDSNEFIFEAGRASPMGEGKYNFVTCNGDDNKIFDVIDSFASARVRRGRDSRSPAASNELTEDDIERAYDQLRFSLQNFSGNRDRSVRHVNQSLPRPIDTGTPPQQAYNHIGRSDSIGSAHSLGSFSMVSESALSYSRLERLPSWGSHTSNSTYVRDQYNTLSSVQTENTIQEGSYDTLARSPSTSSRNFSQSLDTRSQMEQGHLMQEQPSAGQKSHGAKMAPTLPRKKNELTNGNEHSKESRPTPTNEKPPSVPRSAQQVAFDDHSERRQSFSRSDKPISVVGSPNFL</sequence>
<feature type="region of interest" description="Disordered" evidence="1">
    <location>
        <begin position="353"/>
        <end position="477"/>
    </location>
</feature>
<dbReference type="Pfam" id="PF00169">
    <property type="entry name" value="PH"/>
    <property type="match status" value="1"/>
</dbReference>
<dbReference type="GO" id="GO:0005737">
    <property type="term" value="C:cytoplasm"/>
    <property type="evidence" value="ECO:0007669"/>
    <property type="project" value="TreeGrafter"/>
</dbReference>
<proteinExistence type="predicted"/>
<dbReference type="EMBL" id="LSMT01000089">
    <property type="protein sequence ID" value="PFX28155.1"/>
    <property type="molecule type" value="Genomic_DNA"/>
</dbReference>
<feature type="region of interest" description="Disordered" evidence="1">
    <location>
        <begin position="280"/>
        <end position="303"/>
    </location>
</feature>
<dbReference type="OrthoDB" id="10071636at2759"/>
<dbReference type="InterPro" id="IPR050996">
    <property type="entry name" value="Docking_Protein_DOK"/>
</dbReference>
<dbReference type="PANTHER" id="PTHR21258">
    <property type="entry name" value="DOCKING PROTEIN RELATED"/>
    <property type="match status" value="1"/>
</dbReference>
<keyword evidence="4" id="KW-1185">Reference proteome</keyword>
<gene>
    <name evidence="3" type="primary">Dok5</name>
    <name evidence="3" type="ORF">AWC38_SpisGene7173</name>
</gene>
<dbReference type="GO" id="GO:0007169">
    <property type="term" value="P:cell surface receptor protein tyrosine kinase signaling pathway"/>
    <property type="evidence" value="ECO:0007669"/>
    <property type="project" value="TreeGrafter"/>
</dbReference>
<dbReference type="STRING" id="50429.A0A2B4SI70"/>
<evidence type="ECO:0000313" key="3">
    <source>
        <dbReference type="EMBL" id="PFX28155.1"/>
    </source>
</evidence>
<feature type="domain" description="PH" evidence="2">
    <location>
        <begin position="22"/>
        <end position="125"/>
    </location>
</feature>
<accession>A0A2B4SI70</accession>
<dbReference type="Proteomes" id="UP000225706">
    <property type="component" value="Unassembled WGS sequence"/>
</dbReference>
<organism evidence="3 4">
    <name type="scientific">Stylophora pistillata</name>
    <name type="common">Smooth cauliflower coral</name>
    <dbReference type="NCBI Taxonomy" id="50429"/>
    <lineage>
        <taxon>Eukaryota</taxon>
        <taxon>Metazoa</taxon>
        <taxon>Cnidaria</taxon>
        <taxon>Anthozoa</taxon>
        <taxon>Hexacorallia</taxon>
        <taxon>Scleractinia</taxon>
        <taxon>Astrocoeniina</taxon>
        <taxon>Pocilloporidae</taxon>
        <taxon>Stylophora</taxon>
    </lineage>
</organism>
<evidence type="ECO:0000313" key="4">
    <source>
        <dbReference type="Proteomes" id="UP000225706"/>
    </source>
</evidence>
<dbReference type="PANTHER" id="PTHR21258:SF56">
    <property type="entry name" value="IRS-TYPE PTB DOMAIN-CONTAINING PROTEIN"/>
    <property type="match status" value="1"/>
</dbReference>
<evidence type="ECO:0000256" key="1">
    <source>
        <dbReference type="SAM" id="MobiDB-lite"/>
    </source>
</evidence>
<reference evidence="3" key="1">
    <citation type="journal article" date="2017" name="J. ISSAAS">
        <title>Comparative analysis of the genomes of Stylophora pistillata and Acropora digitifera provides evidence for extensive differences between species of corals.</title>
        <authorList>
            <person name="Voolstra C.R."/>
            <person name="Li Y."/>
            <person name="Liew Y.J."/>
            <person name="Baumgarten S."/>
            <person name="Zoccola D."/>
            <person name="Flot J.-F."/>
            <person name="Tambutte S."/>
            <person name="Allemand D."/>
            <person name="Aranda M."/>
        </authorList>
    </citation>
    <scope>NUCLEOTIDE SEQUENCE</scope>
    <source>
        <strain evidence="3">CSM Monaco</strain>
        <tissue evidence="3">Whole animal</tissue>
    </source>
</reference>
<comment type="caution">
    <text evidence="3">The sequence shown here is derived from an EMBL/GenBank/DDBJ whole genome shotgun (WGS) entry which is preliminary data.</text>
</comment>
<dbReference type="SUPFAM" id="SSF50729">
    <property type="entry name" value="PH domain-like"/>
    <property type="match status" value="2"/>
</dbReference>
<feature type="compositionally biased region" description="Basic and acidic residues" evidence="1">
    <location>
        <begin position="451"/>
        <end position="466"/>
    </location>
</feature>
<dbReference type="Pfam" id="PF02174">
    <property type="entry name" value="IRS"/>
    <property type="match status" value="1"/>
</dbReference>
<name>A0A2B4SI70_STYPI</name>
<dbReference type="SMART" id="SM00310">
    <property type="entry name" value="PTBI"/>
    <property type="match status" value="1"/>
</dbReference>
<dbReference type="Gene3D" id="2.30.29.30">
    <property type="entry name" value="Pleckstrin-homology domain (PH domain)/Phosphotyrosine-binding domain (PTB)"/>
    <property type="match status" value="2"/>
</dbReference>
<protein>
    <submittedName>
        <fullName evidence="3">Docking protein 5</fullName>
    </submittedName>
</protein>